<evidence type="ECO:0000313" key="2">
    <source>
        <dbReference type="Proteomes" id="UP000799118"/>
    </source>
</evidence>
<accession>A0A6A4I1X9</accession>
<dbReference type="OrthoDB" id="3252135at2759"/>
<evidence type="ECO:0008006" key="3">
    <source>
        <dbReference type="Google" id="ProtNLM"/>
    </source>
</evidence>
<dbReference type="Proteomes" id="UP000799118">
    <property type="component" value="Unassembled WGS sequence"/>
</dbReference>
<reference evidence="1" key="1">
    <citation type="journal article" date="2019" name="Environ. Microbiol.">
        <title>Fungal ecological strategies reflected in gene transcription - a case study of two litter decomposers.</title>
        <authorList>
            <person name="Barbi F."/>
            <person name="Kohler A."/>
            <person name="Barry K."/>
            <person name="Baskaran P."/>
            <person name="Daum C."/>
            <person name="Fauchery L."/>
            <person name="Ihrmark K."/>
            <person name="Kuo A."/>
            <person name="LaButti K."/>
            <person name="Lipzen A."/>
            <person name="Morin E."/>
            <person name="Grigoriev I.V."/>
            <person name="Henrissat B."/>
            <person name="Lindahl B."/>
            <person name="Martin F."/>
        </authorList>
    </citation>
    <scope>NUCLEOTIDE SEQUENCE</scope>
    <source>
        <strain evidence="1">JB14</strain>
    </source>
</reference>
<evidence type="ECO:0000313" key="1">
    <source>
        <dbReference type="EMBL" id="KAE9402894.1"/>
    </source>
</evidence>
<sequence>MDSLPCYSVSSPPPFYSVRVNNGEEMLAATRVYHTPTASFTARCHCGNVTVTMQEQNEDIETPVYHQQGLIFGTIGLKSTADLNLLLQVTLKIEAKLKLSVFGRNSASSTVKVIDESYELWNKTRDGPSCPETLEFSFILPSTFREEGKEFPLPPSHKISLTGIPGLFSQCSYSIKVVMLTRGPLWNRNKSFSVHFKYLPRSQPSEPLISLDHYDNRGVCALFYETIKTAPEAWFEKTAILKARDSSKLDPIEVQIFIHSRQRFNLVDEMPFHIQLTGPISSLQVLYSHLRLEHVDGGNSEERLSPLSSPARVFPASTMQRPPPEDSNKFISLGVTLRRQVCVDVRDQVVWRNSVIGEGRVYPLAPPFESAENKRPGDSSNLPCHGLEPDKMGFLDVAGDIKCFPDVEIGDFNAGKVKVDASPHSVY</sequence>
<organism evidence="1 2">
    <name type="scientific">Gymnopus androsaceus JB14</name>
    <dbReference type="NCBI Taxonomy" id="1447944"/>
    <lineage>
        <taxon>Eukaryota</taxon>
        <taxon>Fungi</taxon>
        <taxon>Dikarya</taxon>
        <taxon>Basidiomycota</taxon>
        <taxon>Agaricomycotina</taxon>
        <taxon>Agaricomycetes</taxon>
        <taxon>Agaricomycetidae</taxon>
        <taxon>Agaricales</taxon>
        <taxon>Marasmiineae</taxon>
        <taxon>Omphalotaceae</taxon>
        <taxon>Gymnopus</taxon>
    </lineage>
</organism>
<name>A0A6A4I1X9_9AGAR</name>
<gene>
    <name evidence="1" type="ORF">BT96DRAFT_990733</name>
</gene>
<keyword evidence="2" id="KW-1185">Reference proteome</keyword>
<dbReference type="AlphaFoldDB" id="A0A6A4I1X9"/>
<proteinExistence type="predicted"/>
<protein>
    <recommendedName>
        <fullName evidence="3">Arrestin-like N-terminal domain-containing protein</fullName>
    </recommendedName>
</protein>
<dbReference type="EMBL" id="ML769430">
    <property type="protein sequence ID" value="KAE9402894.1"/>
    <property type="molecule type" value="Genomic_DNA"/>
</dbReference>